<accession>A0AAD3TAH2</accession>
<dbReference type="Proteomes" id="UP001279734">
    <property type="component" value="Unassembled WGS sequence"/>
</dbReference>
<reference evidence="1" key="1">
    <citation type="submission" date="2023-05" db="EMBL/GenBank/DDBJ databases">
        <title>Nepenthes gracilis genome sequencing.</title>
        <authorList>
            <person name="Fukushima K."/>
        </authorList>
    </citation>
    <scope>NUCLEOTIDE SEQUENCE</scope>
    <source>
        <strain evidence="1">SING2019-196</strain>
    </source>
</reference>
<evidence type="ECO:0000313" key="2">
    <source>
        <dbReference type="Proteomes" id="UP001279734"/>
    </source>
</evidence>
<dbReference type="AlphaFoldDB" id="A0AAD3TAH2"/>
<gene>
    <name evidence="1" type="ORF">Nepgr_027486</name>
</gene>
<name>A0AAD3TAH2_NEPGR</name>
<sequence length="81" mass="8644">MGRNPLEKWPARFKVSGFGFSPTTTSAIPKVKALITNSNAANSHNHLDPVSLHFLIASTSLVRLPVAGGGIIGDDRDAIYQ</sequence>
<keyword evidence="2" id="KW-1185">Reference proteome</keyword>
<comment type="caution">
    <text evidence="1">The sequence shown here is derived from an EMBL/GenBank/DDBJ whole genome shotgun (WGS) entry which is preliminary data.</text>
</comment>
<proteinExistence type="predicted"/>
<organism evidence="1 2">
    <name type="scientific">Nepenthes gracilis</name>
    <name type="common">Slender pitcher plant</name>
    <dbReference type="NCBI Taxonomy" id="150966"/>
    <lineage>
        <taxon>Eukaryota</taxon>
        <taxon>Viridiplantae</taxon>
        <taxon>Streptophyta</taxon>
        <taxon>Embryophyta</taxon>
        <taxon>Tracheophyta</taxon>
        <taxon>Spermatophyta</taxon>
        <taxon>Magnoliopsida</taxon>
        <taxon>eudicotyledons</taxon>
        <taxon>Gunneridae</taxon>
        <taxon>Pentapetalae</taxon>
        <taxon>Caryophyllales</taxon>
        <taxon>Nepenthaceae</taxon>
        <taxon>Nepenthes</taxon>
    </lineage>
</organism>
<protein>
    <submittedName>
        <fullName evidence="1">Uncharacterized protein</fullName>
    </submittedName>
</protein>
<dbReference type="EMBL" id="BSYO01000029">
    <property type="protein sequence ID" value="GMH25643.1"/>
    <property type="molecule type" value="Genomic_DNA"/>
</dbReference>
<evidence type="ECO:0000313" key="1">
    <source>
        <dbReference type="EMBL" id="GMH25643.1"/>
    </source>
</evidence>